<dbReference type="EMBL" id="UZAL01031837">
    <property type="protein sequence ID" value="VDP59322.1"/>
    <property type="molecule type" value="Genomic_DNA"/>
</dbReference>
<accession>A0A183PBT3</accession>
<protein>
    <submittedName>
        <fullName evidence="1">Uncharacterized protein</fullName>
    </submittedName>
</protein>
<dbReference type="STRING" id="31246.A0A183PBT3"/>
<gene>
    <name evidence="1" type="ORF">SMTD_LOCUS11819</name>
</gene>
<reference evidence="1 2" key="1">
    <citation type="submission" date="2018-11" db="EMBL/GenBank/DDBJ databases">
        <authorList>
            <consortium name="Pathogen Informatics"/>
        </authorList>
    </citation>
    <scope>NUCLEOTIDE SEQUENCE [LARGE SCALE GENOMIC DNA]</scope>
    <source>
        <strain>Denwood</strain>
        <strain evidence="2">Zambia</strain>
    </source>
</reference>
<evidence type="ECO:0000313" key="2">
    <source>
        <dbReference type="Proteomes" id="UP000269396"/>
    </source>
</evidence>
<dbReference type="Proteomes" id="UP000269396">
    <property type="component" value="Unassembled WGS sequence"/>
</dbReference>
<evidence type="ECO:0000313" key="1">
    <source>
        <dbReference type="EMBL" id="VDP59322.1"/>
    </source>
</evidence>
<sequence>MTAVSIGSGGGGGPLVASSGNEMMLNSNFHISTGLNPSTSTSFSGNNSQIHGLQNDFDGSVPNSSPLMMMTMPVSSPIPGNFINGPIHANVMNMSMVSSTPAPPPYHQPTSMMPCRSMGPSFFSPTSMSMPPITVTSAVYLNSIPTFSTVPDPGSVNNSDRGMYGIIGENIIGSSVNSKQASGTNKTRPKRVRGSKVSIVSYVYCMSTLF</sequence>
<dbReference type="AlphaFoldDB" id="A0A183PBT3"/>
<proteinExistence type="predicted"/>
<name>A0A183PBT3_9TREM</name>
<organism evidence="1 2">
    <name type="scientific">Schistosoma mattheei</name>
    <dbReference type="NCBI Taxonomy" id="31246"/>
    <lineage>
        <taxon>Eukaryota</taxon>
        <taxon>Metazoa</taxon>
        <taxon>Spiralia</taxon>
        <taxon>Lophotrochozoa</taxon>
        <taxon>Platyhelminthes</taxon>
        <taxon>Trematoda</taxon>
        <taxon>Digenea</taxon>
        <taxon>Strigeidida</taxon>
        <taxon>Schistosomatoidea</taxon>
        <taxon>Schistosomatidae</taxon>
        <taxon>Schistosoma</taxon>
    </lineage>
</organism>
<keyword evidence="2" id="KW-1185">Reference proteome</keyword>